<feature type="region of interest" description="Disordered" evidence="6">
    <location>
        <begin position="218"/>
        <end position="260"/>
    </location>
</feature>
<dbReference type="PANTHER" id="PTHR11134">
    <property type="entry name" value="ADAPTOR COMPLEX SUBUNIT BETA FAMILY MEMBER"/>
    <property type="match status" value="1"/>
</dbReference>
<dbReference type="InterPro" id="IPR026739">
    <property type="entry name" value="AP_beta"/>
</dbReference>
<feature type="compositionally biased region" description="Gly residues" evidence="6">
    <location>
        <begin position="984"/>
        <end position="1012"/>
    </location>
</feature>
<feature type="domain" description="Clathrin/coatomer adaptor adaptin-like N-terminal" evidence="7">
    <location>
        <begin position="35"/>
        <end position="208"/>
    </location>
</feature>
<evidence type="ECO:0000256" key="6">
    <source>
        <dbReference type="SAM" id="MobiDB-lite"/>
    </source>
</evidence>
<proteinExistence type="inferred from homology"/>
<evidence type="ECO:0000256" key="1">
    <source>
        <dbReference type="ARBA" id="ARBA00004308"/>
    </source>
</evidence>
<comment type="similarity">
    <text evidence="2">Belongs to the adaptor complexes large subunit family.</text>
</comment>
<comment type="caution">
    <text evidence="8">The sequence shown here is derived from an EMBL/GenBank/DDBJ whole genome shotgun (WGS) entry which is preliminary data.</text>
</comment>
<reference evidence="8" key="1">
    <citation type="submission" date="2023-10" db="EMBL/GenBank/DDBJ databases">
        <authorList>
            <person name="Chen Y."/>
            <person name="Shah S."/>
            <person name="Dougan E. K."/>
            <person name="Thang M."/>
            <person name="Chan C."/>
        </authorList>
    </citation>
    <scope>NUCLEOTIDE SEQUENCE [LARGE SCALE GENOMIC DNA]</scope>
</reference>
<organism evidence="8 9">
    <name type="scientific">Prorocentrum cordatum</name>
    <dbReference type="NCBI Taxonomy" id="2364126"/>
    <lineage>
        <taxon>Eukaryota</taxon>
        <taxon>Sar</taxon>
        <taxon>Alveolata</taxon>
        <taxon>Dinophyceae</taxon>
        <taxon>Prorocentrales</taxon>
        <taxon>Prorocentraceae</taxon>
        <taxon>Prorocentrum</taxon>
    </lineage>
</organism>
<evidence type="ECO:0000256" key="2">
    <source>
        <dbReference type="ARBA" id="ARBA00006613"/>
    </source>
</evidence>
<sequence>MAAASVPMMEKASAGMREIFQSFTTSEARYFDEERFSEAEIRRSLNDSLTEKKTDAMKRILAHVSAGRDASALFPDVVKNVSFQSLELKKLIYIYLVQYAENNRELALLSINSFQKDLSDRSQLVRASALRAMSSIKVLEVIQLVMVAVRTASSDTSPYVRKTAAQCMTKVYAVDADQFFELRGLLLRLMSDHEVQVVGSAIMAFHHICVALPPRIPAEASDEPSPSAGEPRAARTAGRAARIPAGGRRQGDDKDQAKKEQGLKEVNALKQSEQEQTANYADHVKTQKDRELGPPHIWAFGGALKTYAEAKPDGGTPVLHEELFQANSEYDNCLIPKNFDFVLNCRVEQVFRKGMTKITVALGDPTFWIMLNAAIGNTPRGIMAGKESQGKACAVCVGRGNWAWNWRLESPNGRCEISGQGHFYRDSSWAQREVGKSSPPRGWFRSESELPSLPRAGGGAKPGDDLQKFLEVSGHSTGYTALALALKVQAQAAAAHPVKPKCPYARRRQMAAACAQKQIELDKAARRLLQAEQYLLEAQEKRTQGASELFDADQARKEALLAAQDKGGDAGDVPAADLTFGIDPGLFQGLDEFEGLISAGGRSRQTGSIAKATAGAKRLAAQAQVKPIPTASGSDDRLSNCGAVSRQYVALRQPNRDLEQVNSCLSHLGSRIKAAEHNDKGACFGKKTTAELAQAWYQVVSANQAQGVAALGPRDVQRLPDTGRRQLADILDRVEQAGVWPATISAIFVAAIPKGAGAELVPALQEQLIHVQHINRTAASEGHLSTIAEFERAMHVATVVNDVLQRNETELRDPGLAKRFRAQLDEADASDWSADLSTGALVNFLARYRSVLAGSNARSHRCADVGPRRRSPERGRRDKGADKGSLPQRCERAAAGVPMADKAGLVDQVKIIQRTDPESKQAWWDYCDHHLGGVKVGAAGREAQHRSAKAARTSGGACSCRFRFRFSHGGGAAGVSGSLGGAAVASGGGAKGPHGWGAGRGGGARAPGGWGGCPWSDRGSGKQRHQHLLEVGSNPSSGWDWV</sequence>
<keyword evidence="5" id="KW-0472">Membrane</keyword>
<dbReference type="Pfam" id="PF01602">
    <property type="entry name" value="Adaptin_N"/>
    <property type="match status" value="1"/>
</dbReference>
<feature type="region of interest" description="Disordered" evidence="6">
    <location>
        <begin position="984"/>
        <end position="1042"/>
    </location>
</feature>
<accession>A0ABN9RE65</accession>
<evidence type="ECO:0000313" key="9">
    <source>
        <dbReference type="Proteomes" id="UP001189429"/>
    </source>
</evidence>
<dbReference type="Gene3D" id="1.25.10.10">
    <property type="entry name" value="Leucine-rich Repeat Variant"/>
    <property type="match status" value="1"/>
</dbReference>
<dbReference type="InterPro" id="IPR011989">
    <property type="entry name" value="ARM-like"/>
</dbReference>
<name>A0ABN9RE65_9DINO</name>
<feature type="compositionally biased region" description="Basic and acidic residues" evidence="6">
    <location>
        <begin position="861"/>
        <end position="882"/>
    </location>
</feature>
<evidence type="ECO:0000256" key="4">
    <source>
        <dbReference type="ARBA" id="ARBA00022927"/>
    </source>
</evidence>
<feature type="region of interest" description="Disordered" evidence="6">
    <location>
        <begin position="435"/>
        <end position="461"/>
    </location>
</feature>
<comment type="subcellular location">
    <subcellularLocation>
        <location evidence="1">Endomembrane system</location>
    </subcellularLocation>
</comment>
<keyword evidence="3" id="KW-0813">Transport</keyword>
<feature type="compositionally biased region" description="Low complexity" evidence="6">
    <location>
        <begin position="228"/>
        <end position="247"/>
    </location>
</feature>
<keyword evidence="9" id="KW-1185">Reference proteome</keyword>
<evidence type="ECO:0000259" key="7">
    <source>
        <dbReference type="Pfam" id="PF01602"/>
    </source>
</evidence>
<dbReference type="Proteomes" id="UP001189429">
    <property type="component" value="Unassembled WGS sequence"/>
</dbReference>
<evidence type="ECO:0000313" key="8">
    <source>
        <dbReference type="EMBL" id="CAK0816379.1"/>
    </source>
</evidence>
<feature type="compositionally biased region" description="Polar residues" evidence="6">
    <location>
        <begin position="1033"/>
        <end position="1042"/>
    </location>
</feature>
<protein>
    <recommendedName>
        <fullName evidence="7">Clathrin/coatomer adaptor adaptin-like N-terminal domain-containing protein</fullName>
    </recommendedName>
</protein>
<dbReference type="EMBL" id="CAUYUJ010006180">
    <property type="protein sequence ID" value="CAK0816379.1"/>
    <property type="molecule type" value="Genomic_DNA"/>
</dbReference>
<gene>
    <name evidence="8" type="ORF">PCOR1329_LOCUS19371</name>
</gene>
<evidence type="ECO:0000256" key="3">
    <source>
        <dbReference type="ARBA" id="ARBA00022448"/>
    </source>
</evidence>
<evidence type="ECO:0000256" key="5">
    <source>
        <dbReference type="ARBA" id="ARBA00023136"/>
    </source>
</evidence>
<keyword evidence="4" id="KW-0653">Protein transport</keyword>
<dbReference type="SUPFAM" id="SSF48371">
    <property type="entry name" value="ARM repeat"/>
    <property type="match status" value="1"/>
</dbReference>
<dbReference type="InterPro" id="IPR016024">
    <property type="entry name" value="ARM-type_fold"/>
</dbReference>
<feature type="region of interest" description="Disordered" evidence="6">
    <location>
        <begin position="859"/>
        <end position="888"/>
    </location>
</feature>
<feature type="compositionally biased region" description="Basic and acidic residues" evidence="6">
    <location>
        <begin position="249"/>
        <end position="260"/>
    </location>
</feature>
<dbReference type="InterPro" id="IPR002553">
    <property type="entry name" value="Clathrin/coatomer_adapt-like_N"/>
</dbReference>